<sequence length="130" mass="13690">MIILDANVLIAYGSRDDPHHDAAVSLLNEFAGQPFAASAVTRAEVLVHPVKKDTVSTALAGHEALELRFVDLRAEVALDLARVRASTGLRLPDAVVVLLARQLDGIIATFDAGLARGARSEGIPVVGDES</sequence>
<protein>
    <recommendedName>
        <fullName evidence="6">Ribonuclease VapC</fullName>
        <shortName evidence="6">RNase VapC</shortName>
        <ecNumber evidence="6">3.1.-.-</ecNumber>
    </recommendedName>
    <alternativeName>
        <fullName evidence="6">Toxin VapC</fullName>
    </alternativeName>
</protein>
<dbReference type="Gene3D" id="3.40.50.1010">
    <property type="entry name" value="5'-nuclease"/>
    <property type="match status" value="1"/>
</dbReference>
<dbReference type="InterPro" id="IPR022907">
    <property type="entry name" value="VapC_family"/>
</dbReference>
<dbReference type="HAMAP" id="MF_00265">
    <property type="entry name" value="VapC_Nob1"/>
    <property type="match status" value="1"/>
</dbReference>
<dbReference type="GO" id="GO:0016787">
    <property type="term" value="F:hydrolase activity"/>
    <property type="evidence" value="ECO:0007669"/>
    <property type="project" value="UniProtKB-KW"/>
</dbReference>
<evidence type="ECO:0000256" key="2">
    <source>
        <dbReference type="ARBA" id="ARBA00022722"/>
    </source>
</evidence>
<gene>
    <name evidence="6" type="primary">vapC</name>
    <name evidence="8" type="ORF">C8E83_3754</name>
</gene>
<dbReference type="GO" id="GO:0004540">
    <property type="term" value="F:RNA nuclease activity"/>
    <property type="evidence" value="ECO:0007669"/>
    <property type="project" value="InterPro"/>
</dbReference>
<feature type="binding site" evidence="6">
    <location>
        <position position="93"/>
    </location>
    <ligand>
        <name>Mg(2+)</name>
        <dbReference type="ChEBI" id="CHEBI:18420"/>
    </ligand>
</feature>
<keyword evidence="4 6" id="KW-0378">Hydrolase</keyword>
<dbReference type="AlphaFoldDB" id="A0A495IKS2"/>
<organism evidence="8 9">
    <name type="scientific">Frondihabitans australicus</name>
    <dbReference type="NCBI Taxonomy" id="386892"/>
    <lineage>
        <taxon>Bacteria</taxon>
        <taxon>Bacillati</taxon>
        <taxon>Actinomycetota</taxon>
        <taxon>Actinomycetes</taxon>
        <taxon>Micrococcales</taxon>
        <taxon>Microbacteriaceae</taxon>
        <taxon>Frondihabitans</taxon>
    </lineage>
</organism>
<feature type="binding site" evidence="6">
    <location>
        <position position="5"/>
    </location>
    <ligand>
        <name>Mg(2+)</name>
        <dbReference type="ChEBI" id="CHEBI:18420"/>
    </ligand>
</feature>
<keyword evidence="3 6" id="KW-0479">Metal-binding</keyword>
<dbReference type="RefSeq" id="WP_170160009.1">
    <property type="nucleotide sequence ID" value="NZ_RBKS01000001.1"/>
</dbReference>
<comment type="caution">
    <text evidence="8">The sequence shown here is derived from an EMBL/GenBank/DDBJ whole genome shotgun (WGS) entry which is preliminary data.</text>
</comment>
<dbReference type="Proteomes" id="UP000280008">
    <property type="component" value="Unassembled WGS sequence"/>
</dbReference>
<keyword evidence="6" id="KW-0800">Toxin</keyword>
<keyword evidence="1 6" id="KW-1277">Toxin-antitoxin system</keyword>
<evidence type="ECO:0000313" key="9">
    <source>
        <dbReference type="Proteomes" id="UP000280008"/>
    </source>
</evidence>
<dbReference type="GO" id="GO:0000287">
    <property type="term" value="F:magnesium ion binding"/>
    <property type="evidence" value="ECO:0007669"/>
    <property type="project" value="UniProtKB-UniRule"/>
</dbReference>
<dbReference type="EMBL" id="RBKS01000001">
    <property type="protein sequence ID" value="RKR76577.1"/>
    <property type="molecule type" value="Genomic_DNA"/>
</dbReference>
<dbReference type="InterPro" id="IPR002716">
    <property type="entry name" value="PIN_dom"/>
</dbReference>
<dbReference type="EC" id="3.1.-.-" evidence="6"/>
<evidence type="ECO:0000256" key="1">
    <source>
        <dbReference type="ARBA" id="ARBA00022649"/>
    </source>
</evidence>
<evidence type="ECO:0000256" key="4">
    <source>
        <dbReference type="ARBA" id="ARBA00022801"/>
    </source>
</evidence>
<dbReference type="SUPFAM" id="SSF88723">
    <property type="entry name" value="PIN domain-like"/>
    <property type="match status" value="1"/>
</dbReference>
<accession>A0A495IKS2</accession>
<keyword evidence="9" id="KW-1185">Reference proteome</keyword>
<evidence type="ECO:0000259" key="7">
    <source>
        <dbReference type="Pfam" id="PF01850"/>
    </source>
</evidence>
<keyword evidence="5 6" id="KW-0460">Magnesium</keyword>
<evidence type="ECO:0000256" key="3">
    <source>
        <dbReference type="ARBA" id="ARBA00022723"/>
    </source>
</evidence>
<name>A0A495IKS2_9MICO</name>
<comment type="similarity">
    <text evidence="6">Belongs to the PINc/VapC protein family.</text>
</comment>
<proteinExistence type="inferred from homology"/>
<evidence type="ECO:0000256" key="5">
    <source>
        <dbReference type="ARBA" id="ARBA00022842"/>
    </source>
</evidence>
<dbReference type="Pfam" id="PF01850">
    <property type="entry name" value="PIN"/>
    <property type="match status" value="1"/>
</dbReference>
<dbReference type="InterPro" id="IPR029060">
    <property type="entry name" value="PIN-like_dom_sf"/>
</dbReference>
<evidence type="ECO:0000313" key="8">
    <source>
        <dbReference type="EMBL" id="RKR76577.1"/>
    </source>
</evidence>
<comment type="cofactor">
    <cofactor evidence="6">
        <name>Mg(2+)</name>
        <dbReference type="ChEBI" id="CHEBI:18420"/>
    </cofactor>
</comment>
<reference evidence="8 9" key="1">
    <citation type="submission" date="2018-10" db="EMBL/GenBank/DDBJ databases">
        <title>Sequencing the genomes of 1000 actinobacteria strains.</title>
        <authorList>
            <person name="Klenk H.-P."/>
        </authorList>
    </citation>
    <scope>NUCLEOTIDE SEQUENCE [LARGE SCALE GENOMIC DNA]</scope>
    <source>
        <strain evidence="8 9">DSM 17894</strain>
    </source>
</reference>
<dbReference type="GO" id="GO:0090729">
    <property type="term" value="F:toxin activity"/>
    <property type="evidence" value="ECO:0007669"/>
    <property type="project" value="UniProtKB-KW"/>
</dbReference>
<keyword evidence="2 6" id="KW-0540">Nuclease</keyword>
<evidence type="ECO:0000256" key="6">
    <source>
        <dbReference type="HAMAP-Rule" id="MF_00265"/>
    </source>
</evidence>
<feature type="domain" description="PIN" evidence="7">
    <location>
        <begin position="2"/>
        <end position="118"/>
    </location>
</feature>
<comment type="function">
    <text evidence="6">Toxic component of a toxin-antitoxin (TA) system. An RNase.</text>
</comment>